<dbReference type="Proteomes" id="UP000664277">
    <property type="component" value="Unassembled WGS sequence"/>
</dbReference>
<keyword evidence="1" id="KW-0645">Protease</keyword>
<name>A0A8J7TLZ9_9BACT</name>
<comment type="caution">
    <text evidence="1">The sequence shown here is derived from an EMBL/GenBank/DDBJ whole genome shotgun (WGS) entry which is preliminary data.</text>
</comment>
<dbReference type="SUPFAM" id="SSF49478">
    <property type="entry name" value="Cna protein B-type domain"/>
    <property type="match status" value="1"/>
</dbReference>
<accession>A0A8J7TLZ9</accession>
<dbReference type="GO" id="GO:0004180">
    <property type="term" value="F:carboxypeptidase activity"/>
    <property type="evidence" value="ECO:0007669"/>
    <property type="project" value="UniProtKB-KW"/>
</dbReference>
<gene>
    <name evidence="1" type="ORF">J0M35_14640</name>
</gene>
<dbReference type="AlphaFoldDB" id="A0A8J7TLZ9"/>
<sequence>MTTLNDKLEQVLSIQDENECAKSFEKFCHENFNDLPLPGENKMFDKAMWMASQFLSLSKTDEEVVKRVTGRMEAELSLVHKVDKAVEAAMDKAVFHLKDLLGQARDTAIGTWQDMLAASSWQQMVPAGATRGVGNQLVSLGTFEKVEGDVRIQVNLGWMVDQNNLRLLLQAKDAGENAIADVEVRVTENDKGIVYSSKTNEDGAVVAPSVKIEPGQYQIQVFWSDKVVETPFFRV</sequence>
<evidence type="ECO:0000313" key="1">
    <source>
        <dbReference type="EMBL" id="MBN8661600.1"/>
    </source>
</evidence>
<reference evidence="1" key="1">
    <citation type="submission" date="2021-02" db="EMBL/GenBank/DDBJ databases">
        <title>Genome-Resolved Metagenomics of a Microbial Community Performing Photosynthetic Biological Nutrient Removal.</title>
        <authorList>
            <person name="Mcdaniel E.A."/>
        </authorList>
    </citation>
    <scope>NUCLEOTIDE SEQUENCE</scope>
    <source>
        <strain evidence="1">UWPOB_OBS1</strain>
    </source>
</reference>
<evidence type="ECO:0000313" key="2">
    <source>
        <dbReference type="Proteomes" id="UP000664277"/>
    </source>
</evidence>
<protein>
    <submittedName>
        <fullName evidence="1">Carboxypeptidase regulatory-like domain-containing protein</fullName>
    </submittedName>
</protein>
<organism evidence="1 2">
    <name type="scientific">Candidatus Obscuribacter phosphatis</name>
    <dbReference type="NCBI Taxonomy" id="1906157"/>
    <lineage>
        <taxon>Bacteria</taxon>
        <taxon>Bacillati</taxon>
        <taxon>Candidatus Melainabacteria</taxon>
        <taxon>Candidatus Obscuribacterales</taxon>
        <taxon>Candidatus Obscuribacteraceae</taxon>
        <taxon>Candidatus Obscuribacter</taxon>
    </lineage>
</organism>
<keyword evidence="1" id="KW-0378">Hydrolase</keyword>
<keyword evidence="1" id="KW-0121">Carboxypeptidase</keyword>
<proteinExistence type="predicted"/>
<dbReference type="EMBL" id="JAFLCK010000022">
    <property type="protein sequence ID" value="MBN8661600.1"/>
    <property type="molecule type" value="Genomic_DNA"/>
</dbReference>